<sequence length="80" mass="9536">MSQHSLLKFNIKKKLWNRKKEISTKNNKHDLDQRKEIKLKCIPTRPEKIVKNKALVESDQETLVKNDDINKEKKNHTKNS</sequence>
<gene>
    <name evidence="1" type="ORF">GMARGA_LOCUS1566</name>
</gene>
<keyword evidence="2" id="KW-1185">Reference proteome</keyword>
<proteinExistence type="predicted"/>
<organism evidence="1 2">
    <name type="scientific">Gigaspora margarita</name>
    <dbReference type="NCBI Taxonomy" id="4874"/>
    <lineage>
        <taxon>Eukaryota</taxon>
        <taxon>Fungi</taxon>
        <taxon>Fungi incertae sedis</taxon>
        <taxon>Mucoromycota</taxon>
        <taxon>Glomeromycotina</taxon>
        <taxon>Glomeromycetes</taxon>
        <taxon>Diversisporales</taxon>
        <taxon>Gigasporaceae</taxon>
        <taxon>Gigaspora</taxon>
    </lineage>
</organism>
<protein>
    <submittedName>
        <fullName evidence="1">24195_t:CDS:1</fullName>
    </submittedName>
</protein>
<name>A0ABM8VZQ5_GIGMA</name>
<dbReference type="Proteomes" id="UP000789901">
    <property type="component" value="Unassembled WGS sequence"/>
</dbReference>
<reference evidence="1 2" key="1">
    <citation type="submission" date="2021-06" db="EMBL/GenBank/DDBJ databases">
        <authorList>
            <person name="Kallberg Y."/>
            <person name="Tangrot J."/>
            <person name="Rosling A."/>
        </authorList>
    </citation>
    <scope>NUCLEOTIDE SEQUENCE [LARGE SCALE GENOMIC DNA]</scope>
    <source>
        <strain evidence="1 2">120-4 pot B 10/14</strain>
    </source>
</reference>
<evidence type="ECO:0000313" key="2">
    <source>
        <dbReference type="Proteomes" id="UP000789901"/>
    </source>
</evidence>
<evidence type="ECO:0000313" key="1">
    <source>
        <dbReference type="EMBL" id="CAG8487785.1"/>
    </source>
</evidence>
<accession>A0ABM8VZQ5</accession>
<dbReference type="EMBL" id="CAJVQB010000420">
    <property type="protein sequence ID" value="CAG8487785.1"/>
    <property type="molecule type" value="Genomic_DNA"/>
</dbReference>
<comment type="caution">
    <text evidence="1">The sequence shown here is derived from an EMBL/GenBank/DDBJ whole genome shotgun (WGS) entry which is preliminary data.</text>
</comment>